<dbReference type="Gene3D" id="2.60.40.2130">
    <property type="entry name" value="F-spondin domain"/>
    <property type="match status" value="2"/>
</dbReference>
<gene>
    <name evidence="2" type="ORF">GGP71_001106</name>
</gene>
<dbReference type="Proteomes" id="UP001155027">
    <property type="component" value="Unassembled WGS sequence"/>
</dbReference>
<evidence type="ECO:0000313" key="3">
    <source>
        <dbReference type="Proteomes" id="UP001155027"/>
    </source>
</evidence>
<dbReference type="InterPro" id="IPR038678">
    <property type="entry name" value="Spondin_N_sf"/>
</dbReference>
<feature type="compositionally biased region" description="Polar residues" evidence="1">
    <location>
        <begin position="55"/>
        <end position="72"/>
    </location>
</feature>
<evidence type="ECO:0000256" key="1">
    <source>
        <dbReference type="SAM" id="MobiDB-lite"/>
    </source>
</evidence>
<dbReference type="InterPro" id="IPR009465">
    <property type="entry name" value="Spondin_N"/>
</dbReference>
<dbReference type="EMBL" id="JANUAU010000003">
    <property type="protein sequence ID" value="MCS3677190.1"/>
    <property type="molecule type" value="Genomic_DNA"/>
</dbReference>
<accession>A0A9X2TBD0</accession>
<feature type="region of interest" description="Disordered" evidence="1">
    <location>
        <begin position="53"/>
        <end position="92"/>
    </location>
</feature>
<dbReference type="AlphaFoldDB" id="A0A9X2TBD0"/>
<sequence>MALSFASMFVQSNDLYYAFEPGGLPLFDGNGNPIGVSSPANVTDNVRLYDAGTEVDQTPGSGDNQAPRQGSFDQGPDENGSIVRVEDTDGDGILEDDGFEYPAIADGVEVTVDSEPDDASGGIQFTVTIENVSTGDQVNGAPLILSPGSFAAHFDQTPGGEEVAYPGHEPGASAGSDIERIAEDGRPAGAEGVSGNHVATLEGVTGVTVPLSPGAYAVHSDEVNFYETGSTASTGIERIAEDGMPQELVSMLSGVDGVKSVDAFNTPSGASEAGPLTPGNSYSFAVDAVPGDRLSFATMYIQSNDLFYAVEPSGIALFDENDQPVGGDVTGQVSLHDAGTEGNQEPGVGLDQAPRQSDTDTGPSGEGSITLVSGSDDGFDYPSTSDVIRVTIEPPSQ</sequence>
<dbReference type="RefSeq" id="WP_259079727.1">
    <property type="nucleotide sequence ID" value="NZ_JANUAU010000003.1"/>
</dbReference>
<protein>
    <submittedName>
        <fullName evidence="2">Uncharacterized protein</fullName>
    </submittedName>
</protein>
<feature type="region of interest" description="Disordered" evidence="1">
    <location>
        <begin position="319"/>
        <end position="397"/>
    </location>
</feature>
<proteinExistence type="predicted"/>
<comment type="caution">
    <text evidence="2">The sequence shown here is derived from an EMBL/GenBank/DDBJ whole genome shotgun (WGS) entry which is preliminary data.</text>
</comment>
<organism evidence="2 3">
    <name type="scientific">Salinibacter ruber</name>
    <dbReference type="NCBI Taxonomy" id="146919"/>
    <lineage>
        <taxon>Bacteria</taxon>
        <taxon>Pseudomonadati</taxon>
        <taxon>Rhodothermota</taxon>
        <taxon>Rhodothermia</taxon>
        <taxon>Rhodothermales</taxon>
        <taxon>Salinibacteraceae</taxon>
        <taxon>Salinibacter</taxon>
    </lineage>
</organism>
<reference evidence="2" key="1">
    <citation type="submission" date="2022-08" db="EMBL/GenBank/DDBJ databases">
        <title>Genomic Encyclopedia of Type Strains, Phase V (KMG-V): Genome sequencing to study the core and pangenomes of soil and plant-associated prokaryotes.</title>
        <authorList>
            <person name="Whitman W."/>
        </authorList>
    </citation>
    <scope>NUCLEOTIDE SEQUENCE</scope>
    <source>
        <strain evidence="2">0</strain>
    </source>
</reference>
<evidence type="ECO:0000313" key="2">
    <source>
        <dbReference type="EMBL" id="MCS3677190.1"/>
    </source>
</evidence>
<dbReference type="NCBIfam" id="NF038123">
    <property type="entry name" value="NF038123_dom"/>
    <property type="match status" value="2"/>
</dbReference>
<name>A0A9X2TBD0_9BACT</name>